<keyword evidence="1" id="KW-0645">Protease</keyword>
<dbReference type="EMBL" id="BROD01000001">
    <property type="protein sequence ID" value="GKX65697.1"/>
    <property type="molecule type" value="Genomic_DNA"/>
</dbReference>
<comment type="caution">
    <text evidence="1">The sequence shown here is derived from an EMBL/GenBank/DDBJ whole genome shotgun (WGS) entry which is preliminary data.</text>
</comment>
<gene>
    <name evidence="1" type="ORF">rsdtw13_09550</name>
</gene>
<sequence>MCNLMIFFDWIIISSVSASVLIGIILLVKLIVKDRQSPRWHYCIWFILMIRLMIPYVPHTSVSIFNLISPLTNKILVESIESRIKNPENVNLSNETKGNNVIRKDLNTINKIEKTNKNFIVILKNYFMIIWLMGVVTFLVYTIIANFRLFIRVKNSSVKNTEGISSIVNECKSAIKINKDVSVILTTAVSSPSLLGFTKPIILFPQDILKTLKRKELNHIILHELSHYKRKDNIVSWMVIFLKALHWFNPIIWYGFYKMHEDCEIACDANAMSCINKEDTLEYGYTIIHLVNIISKRQTTLGTLGILSSKSGVKRRIIMISRFNADKHNKKNKFSVVGGLIILTLSCILLTNAKSSIAYANKIVQSDVKSTIDVKDIKYENFDGKMMIISNSKKVSVGYALNNSKVYETTSEIAKKENALAAINAGGFNTDNLPCGFIIKDGELVYKQEDEVNRYNTVGIDKNGLLVIGRYTYSQLKNMQVKEAVGFGSEVIRNGKISEVNNSNLGVGPRTAIGQMKDGKVVFLVINGRSDTSKGATVKQVANVLLKYGVVNAALLDGGNSSTMYYNGSVITHINNSNGERAIPSAFLVLP</sequence>
<accession>A0ACB5R985</accession>
<evidence type="ECO:0000313" key="2">
    <source>
        <dbReference type="Proteomes" id="UP001058074"/>
    </source>
</evidence>
<name>A0ACB5R985_9CLOT</name>
<proteinExistence type="predicted"/>
<evidence type="ECO:0000313" key="1">
    <source>
        <dbReference type="EMBL" id="GKX65697.1"/>
    </source>
</evidence>
<keyword evidence="2" id="KW-1185">Reference proteome</keyword>
<keyword evidence="1" id="KW-0378">Hydrolase</keyword>
<protein>
    <submittedName>
        <fullName evidence="1">Zn-dependent protease</fullName>
    </submittedName>
</protein>
<dbReference type="Proteomes" id="UP001058074">
    <property type="component" value="Unassembled WGS sequence"/>
</dbReference>
<organism evidence="1 2">
    <name type="scientific">Inconstantimicrobium mannanitabidum</name>
    <dbReference type="NCBI Taxonomy" id="1604901"/>
    <lineage>
        <taxon>Bacteria</taxon>
        <taxon>Bacillati</taxon>
        <taxon>Bacillota</taxon>
        <taxon>Clostridia</taxon>
        <taxon>Eubacteriales</taxon>
        <taxon>Clostridiaceae</taxon>
        <taxon>Inconstantimicrobium</taxon>
    </lineage>
</organism>
<reference evidence="1" key="1">
    <citation type="journal article" date="2025" name="Int. J. Syst. Evol. Microbiol.">
        <title>Inconstantimicrobium mannanitabidum sp. nov., a novel member of the family Clostridiaceae isolated from anoxic soil under the treatment of reductive soil disinfestation.</title>
        <authorList>
            <person name="Ueki A."/>
            <person name="Tonouchi A."/>
            <person name="Honma S."/>
            <person name="Kaku N."/>
            <person name="Ueki K."/>
        </authorList>
    </citation>
    <scope>NUCLEOTIDE SEQUENCE</scope>
    <source>
        <strain evidence="1">TW13</strain>
    </source>
</reference>